<keyword evidence="3" id="KW-1185">Reference proteome</keyword>
<feature type="transmembrane region" description="Helical" evidence="1">
    <location>
        <begin position="102"/>
        <end position="129"/>
    </location>
</feature>
<evidence type="ECO:0000313" key="3">
    <source>
        <dbReference type="Proteomes" id="UP000276133"/>
    </source>
</evidence>
<keyword evidence="1" id="KW-0472">Membrane</keyword>
<keyword evidence="1" id="KW-0812">Transmembrane</keyword>
<evidence type="ECO:0000256" key="1">
    <source>
        <dbReference type="SAM" id="Phobius"/>
    </source>
</evidence>
<protein>
    <submittedName>
        <fullName evidence="2">Uncharacterized protein</fullName>
    </submittedName>
</protein>
<reference evidence="2 3" key="1">
    <citation type="journal article" date="2018" name="Sci. Rep.">
        <title>Genomic signatures of local adaptation to the degree of environmental predictability in rotifers.</title>
        <authorList>
            <person name="Franch-Gras L."/>
            <person name="Hahn C."/>
            <person name="Garcia-Roger E.M."/>
            <person name="Carmona M.J."/>
            <person name="Serra M."/>
            <person name="Gomez A."/>
        </authorList>
    </citation>
    <scope>NUCLEOTIDE SEQUENCE [LARGE SCALE GENOMIC DNA]</scope>
    <source>
        <strain evidence="2">HYR1</strain>
    </source>
</reference>
<keyword evidence="1" id="KW-1133">Transmembrane helix</keyword>
<dbReference type="Proteomes" id="UP000276133">
    <property type="component" value="Unassembled WGS sequence"/>
</dbReference>
<dbReference type="AlphaFoldDB" id="A0A3M7QW10"/>
<sequence>MKFLNESLTIELQRNIEIVRVGFIDTTNLKDKDKDIKFRSINSLVEYSIYDTSKNEFLLSSQFIPIINSNSQGSNARELAIKEAISSCPIVLQDSLVGRKSAVGLVSFFLGILLLIIPILIVCFLCLVFKKLKCRDSRVILKEQIIPIEIEPEYYPSTVSNGLYLKPANWENLDQIFDDSNQPSYF</sequence>
<evidence type="ECO:0000313" key="2">
    <source>
        <dbReference type="EMBL" id="RNA15145.1"/>
    </source>
</evidence>
<gene>
    <name evidence="2" type="ORF">BpHYR1_035709</name>
</gene>
<organism evidence="2 3">
    <name type="scientific">Brachionus plicatilis</name>
    <name type="common">Marine rotifer</name>
    <name type="synonym">Brachionus muelleri</name>
    <dbReference type="NCBI Taxonomy" id="10195"/>
    <lineage>
        <taxon>Eukaryota</taxon>
        <taxon>Metazoa</taxon>
        <taxon>Spiralia</taxon>
        <taxon>Gnathifera</taxon>
        <taxon>Rotifera</taxon>
        <taxon>Eurotatoria</taxon>
        <taxon>Monogononta</taxon>
        <taxon>Pseudotrocha</taxon>
        <taxon>Ploima</taxon>
        <taxon>Brachionidae</taxon>
        <taxon>Brachionus</taxon>
    </lineage>
</organism>
<proteinExistence type="predicted"/>
<name>A0A3M7QW10_BRAPC</name>
<accession>A0A3M7QW10</accession>
<dbReference type="EMBL" id="REGN01005034">
    <property type="protein sequence ID" value="RNA15145.1"/>
    <property type="molecule type" value="Genomic_DNA"/>
</dbReference>
<comment type="caution">
    <text evidence="2">The sequence shown here is derived from an EMBL/GenBank/DDBJ whole genome shotgun (WGS) entry which is preliminary data.</text>
</comment>